<dbReference type="PANTHER" id="PTHR21089:SF1">
    <property type="entry name" value="BIFUNCTIONAL 3-DEHYDROQUINATE DEHYDRATASE_SHIKIMATE DEHYDROGENASE, CHLOROPLASTIC"/>
    <property type="match status" value="1"/>
</dbReference>
<proteinExistence type="predicted"/>
<comment type="caution">
    <text evidence="5">The sequence shown here is derived from an EMBL/GenBank/DDBJ whole genome shotgun (WGS) entry which is preliminary data.</text>
</comment>
<dbReference type="GO" id="GO:0009073">
    <property type="term" value="P:aromatic amino acid family biosynthetic process"/>
    <property type="evidence" value="ECO:0007669"/>
    <property type="project" value="UniProtKB-KW"/>
</dbReference>
<dbReference type="Pfam" id="PF08501">
    <property type="entry name" value="Shikimate_dh_N"/>
    <property type="match status" value="1"/>
</dbReference>
<dbReference type="GO" id="GO:0050661">
    <property type="term" value="F:NADP binding"/>
    <property type="evidence" value="ECO:0007669"/>
    <property type="project" value="TreeGrafter"/>
</dbReference>
<gene>
    <name evidence="5" type="ORF">CH364_03065</name>
</gene>
<dbReference type="Proteomes" id="UP000232145">
    <property type="component" value="Unassembled WGS sequence"/>
</dbReference>
<dbReference type="Gene3D" id="3.40.50.10860">
    <property type="entry name" value="Leucine Dehydrogenase, chain A, domain 1"/>
    <property type="match status" value="1"/>
</dbReference>
<sequence length="296" mass="33258">MYSKHTEIFGILGYPLGHTLSPLIHNTLFQLSGYDGVYLVFENERWNEIGLRPLIDLGVKGVSVTIPFKEWAYSQANIVCKASQTMGSSNTLLFRKGIEAVNTDGTGAVTSILKFNPKLLDPNKENQILVLGSGGSAKGILFSIAETLHKNAKKGKIQRKVKILARNEFATKEILNSLGNPEWLGTTTKENCMEETENYDLVIHTTPVGMKGFGGEPLLHSDFFSKKHTLFDIVYNPLETDLVRQAKKKKAEIIPGYHMLLYQGIRQFELFTNTSVKSKWIRKVESLLLKQLKNRV</sequence>
<evidence type="ECO:0000259" key="4">
    <source>
        <dbReference type="Pfam" id="PF08501"/>
    </source>
</evidence>
<name>A0A2N0AQB8_9LEPT</name>
<reference evidence="5 6" key="1">
    <citation type="submission" date="2017-07" db="EMBL/GenBank/DDBJ databases">
        <title>Leptospira spp. isolated from tropical soils.</title>
        <authorList>
            <person name="Thibeaux R."/>
            <person name="Iraola G."/>
            <person name="Ferres I."/>
            <person name="Bierque E."/>
            <person name="Girault D."/>
            <person name="Soupe-Gilbert M.-E."/>
            <person name="Picardeau M."/>
            <person name="Goarant C."/>
        </authorList>
    </citation>
    <scope>NUCLEOTIDE SEQUENCE [LARGE SCALE GENOMIC DNA]</scope>
    <source>
        <strain evidence="5 6">FH2-B-A1</strain>
    </source>
</reference>
<protein>
    <submittedName>
        <fullName evidence="5">Shikimate dehydrogenase</fullName>
    </submittedName>
</protein>
<dbReference type="PANTHER" id="PTHR21089">
    <property type="entry name" value="SHIKIMATE DEHYDROGENASE"/>
    <property type="match status" value="1"/>
</dbReference>
<keyword evidence="2" id="KW-0560">Oxidoreductase</keyword>
<dbReference type="EMBL" id="NPDX01000001">
    <property type="protein sequence ID" value="PJZ86489.1"/>
    <property type="molecule type" value="Genomic_DNA"/>
</dbReference>
<keyword evidence="3" id="KW-0057">Aromatic amino acid biosynthesis</keyword>
<dbReference type="InterPro" id="IPR046346">
    <property type="entry name" value="Aminoacid_DH-like_N_sf"/>
</dbReference>
<evidence type="ECO:0000313" key="5">
    <source>
        <dbReference type="EMBL" id="PJZ86489.1"/>
    </source>
</evidence>
<keyword evidence="6" id="KW-1185">Reference proteome</keyword>
<organism evidence="5 6">
    <name type="scientific">Leptospira harrisiae</name>
    <dbReference type="NCBI Taxonomy" id="2023189"/>
    <lineage>
        <taxon>Bacteria</taxon>
        <taxon>Pseudomonadati</taxon>
        <taxon>Spirochaetota</taxon>
        <taxon>Spirochaetia</taxon>
        <taxon>Leptospirales</taxon>
        <taxon>Leptospiraceae</taxon>
        <taxon>Leptospira</taxon>
    </lineage>
</organism>
<keyword evidence="3" id="KW-0028">Amino-acid biosynthesis</keyword>
<evidence type="ECO:0000256" key="3">
    <source>
        <dbReference type="ARBA" id="ARBA00023141"/>
    </source>
</evidence>
<dbReference type="AlphaFoldDB" id="A0A2N0AQB8"/>
<evidence type="ECO:0000256" key="1">
    <source>
        <dbReference type="ARBA" id="ARBA00004871"/>
    </source>
</evidence>
<dbReference type="GO" id="GO:0005829">
    <property type="term" value="C:cytosol"/>
    <property type="evidence" value="ECO:0007669"/>
    <property type="project" value="TreeGrafter"/>
</dbReference>
<dbReference type="InterPro" id="IPR036291">
    <property type="entry name" value="NAD(P)-bd_dom_sf"/>
</dbReference>
<dbReference type="CDD" id="cd01065">
    <property type="entry name" value="NAD_bind_Shikimate_DH"/>
    <property type="match status" value="1"/>
</dbReference>
<accession>A0A2N0AQB8</accession>
<dbReference type="SUPFAM" id="SSF51735">
    <property type="entry name" value="NAD(P)-binding Rossmann-fold domains"/>
    <property type="match status" value="1"/>
</dbReference>
<dbReference type="RefSeq" id="WP_100743369.1">
    <property type="nucleotide sequence ID" value="NZ_NPDW01000001.1"/>
</dbReference>
<dbReference type="InterPro" id="IPR013708">
    <property type="entry name" value="Shikimate_DH-bd_N"/>
</dbReference>
<dbReference type="InterPro" id="IPR022893">
    <property type="entry name" value="Shikimate_DH_fam"/>
</dbReference>
<dbReference type="GO" id="GO:0004764">
    <property type="term" value="F:shikimate 3-dehydrogenase (NADP+) activity"/>
    <property type="evidence" value="ECO:0007669"/>
    <property type="project" value="InterPro"/>
</dbReference>
<feature type="domain" description="Shikimate dehydrogenase substrate binding N-terminal" evidence="4">
    <location>
        <begin position="11"/>
        <end position="92"/>
    </location>
</feature>
<dbReference type="Gene3D" id="3.40.50.720">
    <property type="entry name" value="NAD(P)-binding Rossmann-like Domain"/>
    <property type="match status" value="1"/>
</dbReference>
<evidence type="ECO:0000256" key="2">
    <source>
        <dbReference type="ARBA" id="ARBA00023002"/>
    </source>
</evidence>
<dbReference type="GO" id="GO:0019632">
    <property type="term" value="P:shikimate metabolic process"/>
    <property type="evidence" value="ECO:0007669"/>
    <property type="project" value="TreeGrafter"/>
</dbReference>
<dbReference type="OrthoDB" id="9792692at2"/>
<dbReference type="GO" id="GO:0009423">
    <property type="term" value="P:chorismate biosynthetic process"/>
    <property type="evidence" value="ECO:0007669"/>
    <property type="project" value="TreeGrafter"/>
</dbReference>
<comment type="pathway">
    <text evidence="1">Metabolic intermediate biosynthesis; chorismate biosynthesis; chorismate from D-erythrose 4-phosphate and phosphoenolpyruvate: step 4/7.</text>
</comment>
<evidence type="ECO:0000313" key="6">
    <source>
        <dbReference type="Proteomes" id="UP000232145"/>
    </source>
</evidence>
<dbReference type="SUPFAM" id="SSF53223">
    <property type="entry name" value="Aminoacid dehydrogenase-like, N-terminal domain"/>
    <property type="match status" value="1"/>
</dbReference>